<gene>
    <name evidence="2" type="ORF">EII21_02740</name>
</gene>
<organism evidence="2 3">
    <name type="scientific">Conchiformibius steedae</name>
    <dbReference type="NCBI Taxonomy" id="153493"/>
    <lineage>
        <taxon>Bacteria</taxon>
        <taxon>Pseudomonadati</taxon>
        <taxon>Pseudomonadota</taxon>
        <taxon>Betaproteobacteria</taxon>
        <taxon>Neisseriales</taxon>
        <taxon>Neisseriaceae</taxon>
        <taxon>Conchiformibius</taxon>
    </lineage>
</organism>
<accession>A0A3P2AAQ9</accession>
<sequence length="262" mass="30159">MNSVSVYHRKLPETASVPFIALYGIWAMFVLLLAIGLFVLIGQNYAGLMADFWQQKGWLLIGLPSVFAVYALWVVRKLYRFMRNRQNIPLIWQEIAMMPIPPRSLQRASFTWKPWSARLHVHQLGEWLSCWQKKPLFVGAVWLLAGAAVYLMDYVWIFLPMLIGLAYGAQNWALPCIDYQSDSDVLTITHLSGQNQYDLRRFVGICTVWQSETTQYQIQLIDKKKQSVIFFASVNHLESIAQTISHHTGLPVLQQNILKVTS</sequence>
<keyword evidence="1" id="KW-0812">Transmembrane</keyword>
<dbReference type="STRING" id="1121352.GCA_000620925_00144"/>
<dbReference type="OrthoDB" id="10007486at2"/>
<name>A0A3P2AAQ9_9NEIS</name>
<reference evidence="2 3" key="1">
    <citation type="submission" date="2018-11" db="EMBL/GenBank/DDBJ databases">
        <title>Genomes From Bacteria Associated with the Canine Oral Cavity: a Test Case for Automated Genome-Based Taxonomic Assignment.</title>
        <authorList>
            <person name="Coil D.A."/>
            <person name="Jospin G."/>
            <person name="Darling A.E."/>
            <person name="Wallis C."/>
            <person name="Davis I.J."/>
            <person name="Harris S."/>
            <person name="Eisen J.A."/>
            <person name="Holcombe L.J."/>
            <person name="O'Flynn C."/>
        </authorList>
    </citation>
    <scope>NUCLEOTIDE SEQUENCE [LARGE SCALE GENOMIC DNA]</scope>
    <source>
        <strain evidence="2 3">COT-280</strain>
    </source>
</reference>
<feature type="transmembrane region" description="Helical" evidence="1">
    <location>
        <begin position="20"/>
        <end position="45"/>
    </location>
</feature>
<feature type="transmembrane region" description="Helical" evidence="1">
    <location>
        <begin position="57"/>
        <end position="75"/>
    </location>
</feature>
<keyword evidence="1" id="KW-1133">Transmembrane helix</keyword>
<protein>
    <submittedName>
        <fullName evidence="2">Uncharacterized protein</fullName>
    </submittedName>
</protein>
<comment type="caution">
    <text evidence="2">The sequence shown here is derived from an EMBL/GenBank/DDBJ whole genome shotgun (WGS) entry which is preliminary data.</text>
</comment>
<dbReference type="Proteomes" id="UP000269923">
    <property type="component" value="Unassembled WGS sequence"/>
</dbReference>
<evidence type="ECO:0000313" key="2">
    <source>
        <dbReference type="EMBL" id="RRD91320.1"/>
    </source>
</evidence>
<keyword evidence="1" id="KW-0472">Membrane</keyword>
<dbReference type="RefSeq" id="WP_124794113.1">
    <property type="nucleotide sequence ID" value="NZ_RQYC01000002.1"/>
</dbReference>
<proteinExistence type="predicted"/>
<feature type="transmembrane region" description="Helical" evidence="1">
    <location>
        <begin position="136"/>
        <end position="159"/>
    </location>
</feature>
<evidence type="ECO:0000256" key="1">
    <source>
        <dbReference type="SAM" id="Phobius"/>
    </source>
</evidence>
<keyword evidence="3" id="KW-1185">Reference proteome</keyword>
<dbReference type="AlphaFoldDB" id="A0A3P2AAQ9"/>
<dbReference type="EMBL" id="RQYC01000002">
    <property type="protein sequence ID" value="RRD91320.1"/>
    <property type="molecule type" value="Genomic_DNA"/>
</dbReference>
<evidence type="ECO:0000313" key="3">
    <source>
        <dbReference type="Proteomes" id="UP000269923"/>
    </source>
</evidence>